<evidence type="ECO:0000256" key="4">
    <source>
        <dbReference type="ARBA" id="ARBA00022692"/>
    </source>
</evidence>
<dbReference type="EMBL" id="AP019300">
    <property type="protein sequence ID" value="BBH02047.1"/>
    <property type="molecule type" value="Genomic_DNA"/>
</dbReference>
<keyword evidence="6" id="KW-1133">Transmembrane helix</keyword>
<dbReference type="GO" id="GO:0005743">
    <property type="term" value="C:mitochondrial inner membrane"/>
    <property type="evidence" value="ECO:0007669"/>
    <property type="project" value="UniProtKB-SubCell"/>
</dbReference>
<protein>
    <recommendedName>
        <fullName evidence="9">Mitochondrial pyruvate carrier</fullName>
    </recommendedName>
</protein>
<keyword evidence="5 9" id="KW-0999">Mitochondrion inner membrane</keyword>
<keyword evidence="4" id="KW-0812">Transmembrane</keyword>
<sequence>MSGAIELFCVVPGTCHVILVTRRLRVSHDNAVHFWAPTFKWGISIANIADFSKPPENISYPQQIAVTCTGLIWSRYSMVITPLLINQSLMDTAPRKQKNWNLFSVNVAMAGTGLAQLSRKITHHVHVDFQSWLNVDI</sequence>
<evidence type="ECO:0000256" key="7">
    <source>
        <dbReference type="ARBA" id="ARBA00023128"/>
    </source>
</evidence>
<evidence type="ECO:0000256" key="2">
    <source>
        <dbReference type="ARBA" id="ARBA00006416"/>
    </source>
</evidence>
<organism evidence="10">
    <name type="scientific">Prunus dulcis</name>
    <name type="common">Almond</name>
    <name type="synonym">Amygdalus dulcis</name>
    <dbReference type="NCBI Taxonomy" id="3755"/>
    <lineage>
        <taxon>Eukaryota</taxon>
        <taxon>Viridiplantae</taxon>
        <taxon>Streptophyta</taxon>
        <taxon>Embryophyta</taxon>
        <taxon>Tracheophyta</taxon>
        <taxon>Spermatophyta</taxon>
        <taxon>Magnoliopsida</taxon>
        <taxon>eudicotyledons</taxon>
        <taxon>Gunneridae</taxon>
        <taxon>Pentapetalae</taxon>
        <taxon>rosids</taxon>
        <taxon>fabids</taxon>
        <taxon>Rosales</taxon>
        <taxon>Rosaceae</taxon>
        <taxon>Amygdaloideae</taxon>
        <taxon>Amygdaleae</taxon>
        <taxon>Prunus</taxon>
    </lineage>
</organism>
<evidence type="ECO:0000256" key="6">
    <source>
        <dbReference type="ARBA" id="ARBA00022989"/>
    </source>
</evidence>
<gene>
    <name evidence="10" type="ORF">Prudu_012498</name>
</gene>
<comment type="similarity">
    <text evidence="2 9">Belongs to the mitochondrial pyruvate carrier (MPC) (TC 2.A.105) family.</text>
</comment>
<accession>A0A4Y1RDJ2</accession>
<evidence type="ECO:0000256" key="9">
    <source>
        <dbReference type="RuleBase" id="RU363100"/>
    </source>
</evidence>
<evidence type="ECO:0000256" key="8">
    <source>
        <dbReference type="ARBA" id="ARBA00023136"/>
    </source>
</evidence>
<dbReference type="Pfam" id="PF03650">
    <property type="entry name" value="MPC"/>
    <property type="match status" value="1"/>
</dbReference>
<keyword evidence="8" id="KW-0472">Membrane</keyword>
<dbReference type="GO" id="GO:0006850">
    <property type="term" value="P:pyruvate import into mitochondria"/>
    <property type="evidence" value="ECO:0007669"/>
    <property type="project" value="InterPro"/>
</dbReference>
<evidence type="ECO:0000256" key="1">
    <source>
        <dbReference type="ARBA" id="ARBA00004448"/>
    </source>
</evidence>
<evidence type="ECO:0000313" key="10">
    <source>
        <dbReference type="EMBL" id="BBH02047.1"/>
    </source>
</evidence>
<evidence type="ECO:0000256" key="5">
    <source>
        <dbReference type="ARBA" id="ARBA00022792"/>
    </source>
</evidence>
<keyword evidence="7 9" id="KW-0496">Mitochondrion</keyword>
<name>A0A4Y1RDJ2_PRUDU</name>
<dbReference type="PANTHER" id="PTHR14154">
    <property type="entry name" value="UPF0041 BRAIN PROTEIN 44-RELATED"/>
    <property type="match status" value="1"/>
</dbReference>
<proteinExistence type="inferred from homology"/>
<evidence type="ECO:0000256" key="3">
    <source>
        <dbReference type="ARBA" id="ARBA00022448"/>
    </source>
</evidence>
<comment type="function">
    <text evidence="9">Mediates the uptake of pyruvate into mitochondria.</text>
</comment>
<dbReference type="InterPro" id="IPR005336">
    <property type="entry name" value="MPC"/>
</dbReference>
<comment type="subcellular location">
    <subcellularLocation>
        <location evidence="1 9">Mitochondrion inner membrane</location>
        <topology evidence="1 9">Multi-pass membrane protein</topology>
    </subcellularLocation>
</comment>
<dbReference type="AlphaFoldDB" id="A0A4Y1RDJ2"/>
<reference evidence="10" key="1">
    <citation type="journal article" date="2019" name="Science">
        <title>Mutation of a bHLH transcription factor allowed almond domestication.</title>
        <authorList>
            <person name="Sanchez-Perez R."/>
            <person name="Pavan S."/>
            <person name="Mazzeo R."/>
            <person name="Moldovan C."/>
            <person name="Aiese Cigliano R."/>
            <person name="Del Cueto J."/>
            <person name="Ricciardi F."/>
            <person name="Lotti C."/>
            <person name="Ricciardi L."/>
            <person name="Dicenta F."/>
            <person name="Lopez-Marques R.L."/>
            <person name="Lindberg Moller B."/>
        </authorList>
    </citation>
    <scope>NUCLEOTIDE SEQUENCE</scope>
</reference>
<keyword evidence="3 9" id="KW-0813">Transport</keyword>